<name>A0A2Z6TF84_9LACO</name>
<dbReference type="SUPFAM" id="SSF54211">
    <property type="entry name" value="Ribosomal protein S5 domain 2-like"/>
    <property type="match status" value="1"/>
</dbReference>
<evidence type="ECO:0000256" key="5">
    <source>
        <dbReference type="ARBA" id="ARBA00022801"/>
    </source>
</evidence>
<dbReference type="GO" id="GO:0001682">
    <property type="term" value="P:tRNA 5'-leader removal"/>
    <property type="evidence" value="ECO:0007669"/>
    <property type="project" value="UniProtKB-UniRule"/>
</dbReference>
<keyword evidence="5 7" id="KW-0378">Hydrolase</keyword>
<evidence type="ECO:0000256" key="8">
    <source>
        <dbReference type="NCBIfam" id="TIGR00188"/>
    </source>
</evidence>
<dbReference type="Proteomes" id="UP000257317">
    <property type="component" value="Unassembled WGS sequence"/>
</dbReference>
<dbReference type="InterPro" id="IPR000100">
    <property type="entry name" value="RNase_P"/>
</dbReference>
<protein>
    <recommendedName>
        <fullName evidence="7 8">Ribonuclease P protein component</fullName>
        <shortName evidence="7">RNase P protein</shortName>
        <shortName evidence="7">RNaseP protein</shortName>
        <ecNumber evidence="7 8">3.1.26.5</ecNumber>
    </recommendedName>
    <alternativeName>
        <fullName evidence="7">Protein C5</fullName>
    </alternativeName>
</protein>
<keyword evidence="6 7" id="KW-0694">RNA-binding</keyword>
<dbReference type="GO" id="GO:0000049">
    <property type="term" value="F:tRNA binding"/>
    <property type="evidence" value="ECO:0007669"/>
    <property type="project" value="UniProtKB-UniRule"/>
</dbReference>
<dbReference type="HAMAP" id="MF_00227">
    <property type="entry name" value="RNase_P"/>
    <property type="match status" value="1"/>
</dbReference>
<dbReference type="RefSeq" id="WP_117118248.1">
    <property type="nucleotide sequence ID" value="NZ_BFBY01000005.1"/>
</dbReference>
<keyword evidence="3 7" id="KW-0540">Nuclease</keyword>
<dbReference type="InterPro" id="IPR014721">
    <property type="entry name" value="Ribsml_uS5_D2-typ_fold_subgr"/>
</dbReference>
<evidence type="ECO:0000313" key="9">
    <source>
        <dbReference type="EMBL" id="GBG04910.1"/>
    </source>
</evidence>
<dbReference type="EMBL" id="BFBY01000005">
    <property type="protein sequence ID" value="GBG04910.1"/>
    <property type="molecule type" value="Genomic_DNA"/>
</dbReference>
<dbReference type="FunFam" id="3.30.230.10:FF:000021">
    <property type="entry name" value="Ribonuclease P protein component"/>
    <property type="match status" value="1"/>
</dbReference>
<dbReference type="AlphaFoldDB" id="A0A2Z6TF84"/>
<keyword evidence="2 7" id="KW-0819">tRNA processing</keyword>
<dbReference type="GO" id="GO:0004526">
    <property type="term" value="F:ribonuclease P activity"/>
    <property type="evidence" value="ECO:0007669"/>
    <property type="project" value="UniProtKB-UniRule"/>
</dbReference>
<evidence type="ECO:0000256" key="6">
    <source>
        <dbReference type="ARBA" id="ARBA00022884"/>
    </source>
</evidence>
<comment type="function">
    <text evidence="1 7">RNaseP catalyzes the removal of the 5'-leader sequence from pre-tRNA to produce the mature 5'-terminus. It can also cleave other RNA substrates such as 4.5S RNA. The protein component plays an auxiliary but essential role in vivo by binding to the 5'-leader sequence and broadening the substrate specificity of the ribozyme.</text>
</comment>
<comment type="similarity">
    <text evidence="7">Belongs to the RnpA family.</text>
</comment>
<reference evidence="10" key="1">
    <citation type="submission" date="2018-03" db="EMBL/GenBank/DDBJ databases">
        <title>New taxa in the Lactobacillus gasseri group.</title>
        <authorList>
            <person name="Tanizawa Y."/>
            <person name="Tohno M."/>
            <person name="Endo A."/>
            <person name="Arita M."/>
        </authorList>
    </citation>
    <scope>NUCLEOTIDE SEQUENCE [LARGE SCALE GENOMIC DNA]</scope>
    <source>
        <strain evidence="10">DSM 24759</strain>
    </source>
</reference>
<dbReference type="OrthoDB" id="9810867at2"/>
<dbReference type="EC" id="3.1.26.5" evidence="7 8"/>
<dbReference type="NCBIfam" id="TIGR00188">
    <property type="entry name" value="rnpA"/>
    <property type="match status" value="1"/>
</dbReference>
<dbReference type="GO" id="GO:0042781">
    <property type="term" value="F:3'-tRNA processing endoribonuclease activity"/>
    <property type="evidence" value="ECO:0007669"/>
    <property type="project" value="TreeGrafter"/>
</dbReference>
<dbReference type="InterPro" id="IPR020568">
    <property type="entry name" value="Ribosomal_Su5_D2-typ_SF"/>
</dbReference>
<organism evidence="9 10">
    <name type="scientific">Lactobacillus rodentium</name>
    <dbReference type="NCBI Taxonomy" id="947835"/>
    <lineage>
        <taxon>Bacteria</taxon>
        <taxon>Bacillati</taxon>
        <taxon>Bacillota</taxon>
        <taxon>Bacilli</taxon>
        <taxon>Lactobacillales</taxon>
        <taxon>Lactobacillaceae</taxon>
        <taxon>Lactobacillus</taxon>
    </lineage>
</organism>
<evidence type="ECO:0000313" key="10">
    <source>
        <dbReference type="Proteomes" id="UP000257317"/>
    </source>
</evidence>
<keyword evidence="4 7" id="KW-0255">Endonuclease</keyword>
<dbReference type="Pfam" id="PF00825">
    <property type="entry name" value="Ribonuclease_P"/>
    <property type="match status" value="1"/>
</dbReference>
<dbReference type="PANTHER" id="PTHR33992">
    <property type="entry name" value="RIBONUCLEASE P PROTEIN COMPONENT"/>
    <property type="match status" value="1"/>
</dbReference>
<gene>
    <name evidence="7 9" type="primary">rnpA</name>
    <name evidence="9" type="ORF">LrDSM24759_08240</name>
</gene>
<evidence type="ECO:0000256" key="3">
    <source>
        <dbReference type="ARBA" id="ARBA00022722"/>
    </source>
</evidence>
<comment type="caution">
    <text evidence="9">The sequence shown here is derived from an EMBL/GenBank/DDBJ whole genome shotgun (WGS) entry which is preliminary data.</text>
</comment>
<sequence>MRKSYRVKSEKDFQTVFENGESMANRAFVLYVLPKEGQKHFRVGISVGKKVGHTAVARNRLKRYIRAALTDLKPYIKPDLDFLVIARPYARDFNMERTRKNLEHVMNLSHILVMKTTETEEK</sequence>
<comment type="subunit">
    <text evidence="7">Consists of a catalytic RNA component (M1 or rnpB) and a protein subunit.</text>
</comment>
<comment type="catalytic activity">
    <reaction evidence="7">
        <text>Endonucleolytic cleavage of RNA, removing 5'-extranucleotides from tRNA precursor.</text>
        <dbReference type="EC" id="3.1.26.5"/>
    </reaction>
</comment>
<evidence type="ECO:0000256" key="1">
    <source>
        <dbReference type="ARBA" id="ARBA00002663"/>
    </source>
</evidence>
<dbReference type="PANTHER" id="PTHR33992:SF1">
    <property type="entry name" value="RIBONUCLEASE P PROTEIN COMPONENT"/>
    <property type="match status" value="1"/>
</dbReference>
<dbReference type="Gene3D" id="3.30.230.10">
    <property type="match status" value="1"/>
</dbReference>
<dbReference type="GO" id="GO:0030677">
    <property type="term" value="C:ribonuclease P complex"/>
    <property type="evidence" value="ECO:0007669"/>
    <property type="project" value="TreeGrafter"/>
</dbReference>
<keyword evidence="10" id="KW-1185">Reference proteome</keyword>
<evidence type="ECO:0000256" key="4">
    <source>
        <dbReference type="ARBA" id="ARBA00022759"/>
    </source>
</evidence>
<accession>A0A2Z6TF84</accession>
<evidence type="ECO:0000256" key="2">
    <source>
        <dbReference type="ARBA" id="ARBA00022694"/>
    </source>
</evidence>
<evidence type="ECO:0000256" key="7">
    <source>
        <dbReference type="HAMAP-Rule" id="MF_00227"/>
    </source>
</evidence>
<proteinExistence type="inferred from homology"/>